<dbReference type="EMBL" id="CACRZD030000002">
    <property type="protein sequence ID" value="CAA6655763.1"/>
    <property type="molecule type" value="Genomic_DNA"/>
</dbReference>
<gene>
    <name evidence="10" type="ORF">SI7747_02002303</name>
</gene>
<evidence type="ECO:0000313" key="10">
    <source>
        <dbReference type="EMBL" id="CAA2616069.1"/>
    </source>
</evidence>
<dbReference type="InterPro" id="IPR039859">
    <property type="entry name" value="PFA4/ZDH16/20/ERF2-like"/>
</dbReference>
<evidence type="ECO:0000256" key="1">
    <source>
        <dbReference type="ARBA" id="ARBA00004141"/>
    </source>
</evidence>
<evidence type="ECO:0000256" key="5">
    <source>
        <dbReference type="ARBA" id="ARBA00022989"/>
    </source>
</evidence>
<dbReference type="AlphaFoldDB" id="A0A7I8IF90"/>
<evidence type="ECO:0000256" key="6">
    <source>
        <dbReference type="ARBA" id="ARBA00023136"/>
    </source>
</evidence>
<evidence type="ECO:0000256" key="8">
    <source>
        <dbReference type="RuleBase" id="RU079119"/>
    </source>
</evidence>
<dbReference type="PANTHER" id="PTHR12246">
    <property type="entry name" value="PALMITOYLTRANSFERASE ZDHHC16"/>
    <property type="match status" value="1"/>
</dbReference>
<reference evidence="10 11" key="1">
    <citation type="submission" date="2019-12" db="EMBL/GenBank/DDBJ databases">
        <authorList>
            <person name="Scholz U."/>
            <person name="Mascher M."/>
            <person name="Fiebig A."/>
        </authorList>
    </citation>
    <scope>NUCLEOTIDE SEQUENCE</scope>
</reference>
<comment type="catalytic activity">
    <reaction evidence="8">
        <text>L-cysteinyl-[protein] + hexadecanoyl-CoA = S-hexadecanoyl-L-cysteinyl-[protein] + CoA</text>
        <dbReference type="Rhea" id="RHEA:36683"/>
        <dbReference type="Rhea" id="RHEA-COMP:10131"/>
        <dbReference type="Rhea" id="RHEA-COMP:11032"/>
        <dbReference type="ChEBI" id="CHEBI:29950"/>
        <dbReference type="ChEBI" id="CHEBI:57287"/>
        <dbReference type="ChEBI" id="CHEBI:57379"/>
        <dbReference type="ChEBI" id="CHEBI:74151"/>
        <dbReference type="EC" id="2.3.1.225"/>
    </reaction>
</comment>
<keyword evidence="11" id="KW-1185">Reference proteome</keyword>
<evidence type="ECO:0000256" key="3">
    <source>
        <dbReference type="ARBA" id="ARBA00022679"/>
    </source>
</evidence>
<keyword evidence="4 8" id="KW-0812">Transmembrane</keyword>
<keyword evidence="5 8" id="KW-1133">Transmembrane helix</keyword>
<protein>
    <recommendedName>
        <fullName evidence="8">S-acyltransferase</fullName>
        <ecNumber evidence="8">2.3.1.225</ecNumber>
    </recommendedName>
    <alternativeName>
        <fullName evidence="8">Palmitoyltransferase</fullName>
    </alternativeName>
</protein>
<dbReference type="Proteomes" id="UP001189122">
    <property type="component" value="Unassembled WGS sequence"/>
</dbReference>
<dbReference type="GO" id="GO:0019706">
    <property type="term" value="F:protein-cysteine S-palmitoyltransferase activity"/>
    <property type="evidence" value="ECO:0007669"/>
    <property type="project" value="UniProtKB-EC"/>
</dbReference>
<feature type="domain" description="Palmitoyltransferase DHHC" evidence="9">
    <location>
        <begin position="152"/>
        <end position="285"/>
    </location>
</feature>
<proteinExistence type="inferred from homology"/>
<keyword evidence="7 8" id="KW-0012">Acyltransferase</keyword>
<evidence type="ECO:0000313" key="11">
    <source>
        <dbReference type="Proteomes" id="UP001189122"/>
    </source>
</evidence>
<evidence type="ECO:0000256" key="7">
    <source>
        <dbReference type="ARBA" id="ARBA00023315"/>
    </source>
</evidence>
<evidence type="ECO:0000259" key="9">
    <source>
        <dbReference type="Pfam" id="PF01529"/>
    </source>
</evidence>
<evidence type="ECO:0000256" key="2">
    <source>
        <dbReference type="ARBA" id="ARBA00008574"/>
    </source>
</evidence>
<feature type="transmembrane region" description="Helical" evidence="8">
    <location>
        <begin position="72"/>
        <end position="93"/>
    </location>
</feature>
<name>A0A7I8IF90_SPIIN</name>
<accession>A0A7I8IF90</accession>
<dbReference type="PROSITE" id="PS50216">
    <property type="entry name" value="DHHC"/>
    <property type="match status" value="1"/>
</dbReference>
<keyword evidence="3 8" id="KW-0808">Transferase</keyword>
<comment type="similarity">
    <text evidence="2 8">Belongs to the DHHC palmitoyltransferase family.</text>
</comment>
<comment type="subcellular location">
    <subcellularLocation>
        <location evidence="1">Membrane</location>
        <topology evidence="1">Multi-pass membrane protein</topology>
    </subcellularLocation>
</comment>
<organism evidence="10">
    <name type="scientific">Spirodela intermedia</name>
    <name type="common">Intermediate duckweed</name>
    <dbReference type="NCBI Taxonomy" id="51605"/>
    <lineage>
        <taxon>Eukaryota</taxon>
        <taxon>Viridiplantae</taxon>
        <taxon>Streptophyta</taxon>
        <taxon>Embryophyta</taxon>
        <taxon>Tracheophyta</taxon>
        <taxon>Spermatophyta</taxon>
        <taxon>Magnoliopsida</taxon>
        <taxon>Liliopsida</taxon>
        <taxon>Araceae</taxon>
        <taxon>Lemnoideae</taxon>
        <taxon>Spirodela</taxon>
    </lineage>
</organism>
<feature type="transmembrane region" description="Helical" evidence="8">
    <location>
        <begin position="197"/>
        <end position="220"/>
    </location>
</feature>
<dbReference type="InterPro" id="IPR001594">
    <property type="entry name" value="Palmitoyltrfase_DHHC"/>
</dbReference>
<feature type="transmembrane region" description="Helical" evidence="8">
    <location>
        <begin position="99"/>
        <end position="125"/>
    </location>
</feature>
<dbReference type="EMBL" id="LR743589">
    <property type="protein sequence ID" value="CAA2616069.1"/>
    <property type="molecule type" value="Genomic_DNA"/>
</dbReference>
<keyword evidence="6 8" id="KW-0472">Membrane</keyword>
<dbReference type="Pfam" id="PF01529">
    <property type="entry name" value="DHHC"/>
    <property type="match status" value="1"/>
</dbReference>
<dbReference type="EC" id="2.3.1.225" evidence="8"/>
<comment type="domain">
    <text evidence="8">The DHHC domain is required for palmitoyltransferase activity.</text>
</comment>
<sequence length="422" mass="47338">MGDEVIKEESFVVCTPESHETVCWGCGLRLLLSSYSPIFKCGWCGAITNHNYKRRKPDSTCFSRWRRVRDRLFISIVFLFMFFVVGGGLWAIYPIIFSISYLCGMFHCSIAGILSISTMFTFFLASSCSPGTPLSVVWGDYAAVSKGSLEDYTFCTYCARPKPPRAHHCRSCRICVLDMDHHCPFISNCVGAGNHRYFVSFLISAVVSCTYIVAMAAFAWHRMWPPLVPGRLASSVSFYSSGSTGIFKRALIDMADAALMLSPRGLLLLVLLWQQLRYIYEGQTYLIHLSSQDGGGFEDKGCQNILRFFGCPHWAYRLLLVSSYPGSSMRRPTPSSCEKSQLPLPENASGRFDFFSKNGKYNATEIGALWGYFSGIINVSFSSKFATSDSQSQSRWRRRSQGPCERMTEGLSMITCSSLDHL</sequence>
<evidence type="ECO:0000256" key="4">
    <source>
        <dbReference type="ARBA" id="ARBA00022692"/>
    </source>
</evidence>
<dbReference type="GO" id="GO:0016020">
    <property type="term" value="C:membrane"/>
    <property type="evidence" value="ECO:0007669"/>
    <property type="project" value="UniProtKB-SubCell"/>
</dbReference>